<feature type="signal peptide" evidence="2">
    <location>
        <begin position="1"/>
        <end position="20"/>
    </location>
</feature>
<evidence type="ECO:0008006" key="5">
    <source>
        <dbReference type="Google" id="ProtNLM"/>
    </source>
</evidence>
<evidence type="ECO:0000256" key="2">
    <source>
        <dbReference type="SAM" id="SignalP"/>
    </source>
</evidence>
<feature type="region of interest" description="Disordered" evidence="1">
    <location>
        <begin position="23"/>
        <end position="87"/>
    </location>
</feature>
<organism evidence="3 4">
    <name type="scientific">Lactiplantibacillus daoliensis</name>
    <dbReference type="NCBI Taxonomy" id="2559916"/>
    <lineage>
        <taxon>Bacteria</taxon>
        <taxon>Bacillati</taxon>
        <taxon>Bacillota</taxon>
        <taxon>Bacilli</taxon>
        <taxon>Lactobacillales</taxon>
        <taxon>Lactobacillaceae</taxon>
        <taxon>Lactiplantibacillus</taxon>
    </lineage>
</organism>
<feature type="compositionally biased region" description="Basic and acidic residues" evidence="1">
    <location>
        <begin position="42"/>
        <end position="56"/>
    </location>
</feature>
<name>A0ABW1UCT6_9LACO</name>
<reference evidence="4" key="1">
    <citation type="journal article" date="2019" name="Int. J. Syst. Evol. Microbiol.">
        <title>The Global Catalogue of Microorganisms (GCM) 10K type strain sequencing project: providing services to taxonomists for standard genome sequencing and annotation.</title>
        <authorList>
            <consortium name="The Broad Institute Genomics Platform"/>
            <consortium name="The Broad Institute Genome Sequencing Center for Infectious Disease"/>
            <person name="Wu L."/>
            <person name="Ma J."/>
        </authorList>
    </citation>
    <scope>NUCLEOTIDE SEQUENCE [LARGE SCALE GENOMIC DNA]</scope>
    <source>
        <strain evidence="4">CCM 8934</strain>
    </source>
</reference>
<proteinExistence type="predicted"/>
<keyword evidence="4" id="KW-1185">Reference proteome</keyword>
<sequence length="216" mass="23091">MKKSLILGMTVLTMSTLTLSGCGNQRASSNTAGSSKVSSVKKVSEKKETSLKKKSSEAASTSITVSASSSQNSDSATTSSHESSSHYTNLAEVKQQLIGKSFTITPTQFDGEDVDQAMDEQKAPQNTVHDGIGFINFDNDTTASSVMLGSVNVATNFYTISDHLIKVANYEIPYTLTNDSLNFNNWQTESGGHTITWTCKLDPGAKSKIDQIANNG</sequence>
<dbReference type="PROSITE" id="PS51257">
    <property type="entry name" value="PROKAR_LIPOPROTEIN"/>
    <property type="match status" value="1"/>
</dbReference>
<feature type="chain" id="PRO_5045850342" description="Lipoprotein" evidence="2">
    <location>
        <begin position="21"/>
        <end position="216"/>
    </location>
</feature>
<dbReference type="EMBL" id="JBHSSB010000004">
    <property type="protein sequence ID" value="MFC6293943.1"/>
    <property type="molecule type" value="Genomic_DNA"/>
</dbReference>
<evidence type="ECO:0000256" key="1">
    <source>
        <dbReference type="SAM" id="MobiDB-lite"/>
    </source>
</evidence>
<keyword evidence="2" id="KW-0732">Signal</keyword>
<protein>
    <recommendedName>
        <fullName evidence="5">Lipoprotein</fullName>
    </recommendedName>
</protein>
<dbReference type="RefSeq" id="WP_137607455.1">
    <property type="nucleotide sequence ID" value="NZ_BJDH01000005.1"/>
</dbReference>
<accession>A0ABW1UCT6</accession>
<feature type="compositionally biased region" description="Low complexity" evidence="1">
    <location>
        <begin position="31"/>
        <end position="41"/>
    </location>
</feature>
<evidence type="ECO:0000313" key="4">
    <source>
        <dbReference type="Proteomes" id="UP001596227"/>
    </source>
</evidence>
<evidence type="ECO:0000313" key="3">
    <source>
        <dbReference type="EMBL" id="MFC6293943.1"/>
    </source>
</evidence>
<comment type="caution">
    <text evidence="3">The sequence shown here is derived from an EMBL/GenBank/DDBJ whole genome shotgun (WGS) entry which is preliminary data.</text>
</comment>
<feature type="compositionally biased region" description="Low complexity" evidence="1">
    <location>
        <begin position="57"/>
        <end position="86"/>
    </location>
</feature>
<dbReference type="Proteomes" id="UP001596227">
    <property type="component" value="Unassembled WGS sequence"/>
</dbReference>
<gene>
    <name evidence="3" type="ORF">ACFQH1_01660</name>
</gene>